<dbReference type="Proteomes" id="UP000824782">
    <property type="component" value="Unassembled WGS sequence"/>
</dbReference>
<comment type="caution">
    <text evidence="1">The sequence shown here is derived from an EMBL/GenBank/DDBJ whole genome shotgun (WGS) entry which is preliminary data.</text>
</comment>
<evidence type="ECO:0000313" key="2">
    <source>
        <dbReference type="Proteomes" id="UP000824782"/>
    </source>
</evidence>
<sequence length="72" mass="8308">MGNCVLSEEWTRTCALSEERIGTHVLSEEWTKTYPPSPASSIQSPVDAFKIQRVMQRLFILFFICVLKMQNN</sequence>
<dbReference type="AlphaFoldDB" id="A0AAV6ZRF4"/>
<gene>
    <name evidence="1" type="ORF">GDO81_004295</name>
</gene>
<reference evidence="1" key="1">
    <citation type="thesis" date="2020" institute="ProQuest LLC" country="789 East Eisenhower Parkway, Ann Arbor, MI, USA">
        <title>Comparative Genomics and Chromosome Evolution.</title>
        <authorList>
            <person name="Mudd A.B."/>
        </authorList>
    </citation>
    <scope>NUCLEOTIDE SEQUENCE</scope>
    <source>
        <strain evidence="1">237g6f4</strain>
        <tissue evidence="1">Blood</tissue>
    </source>
</reference>
<keyword evidence="2" id="KW-1185">Reference proteome</keyword>
<organism evidence="1 2">
    <name type="scientific">Engystomops pustulosus</name>
    <name type="common">Tungara frog</name>
    <name type="synonym">Physalaemus pustulosus</name>
    <dbReference type="NCBI Taxonomy" id="76066"/>
    <lineage>
        <taxon>Eukaryota</taxon>
        <taxon>Metazoa</taxon>
        <taxon>Chordata</taxon>
        <taxon>Craniata</taxon>
        <taxon>Vertebrata</taxon>
        <taxon>Euteleostomi</taxon>
        <taxon>Amphibia</taxon>
        <taxon>Batrachia</taxon>
        <taxon>Anura</taxon>
        <taxon>Neobatrachia</taxon>
        <taxon>Hyloidea</taxon>
        <taxon>Leptodactylidae</taxon>
        <taxon>Leiuperinae</taxon>
        <taxon>Engystomops</taxon>
    </lineage>
</organism>
<name>A0AAV6ZRF4_ENGPU</name>
<protein>
    <submittedName>
        <fullName evidence="1">Uncharacterized protein</fullName>
    </submittedName>
</protein>
<dbReference type="EMBL" id="WNYA01000011">
    <property type="protein sequence ID" value="KAG8551836.1"/>
    <property type="molecule type" value="Genomic_DNA"/>
</dbReference>
<proteinExistence type="predicted"/>
<accession>A0AAV6ZRF4</accession>
<evidence type="ECO:0000313" key="1">
    <source>
        <dbReference type="EMBL" id="KAG8551836.1"/>
    </source>
</evidence>